<feature type="domain" description="Glutamate-ammonia ligase adenylyltransferase repeated" evidence="8">
    <location>
        <begin position="556"/>
        <end position="808"/>
    </location>
</feature>
<dbReference type="Gene3D" id="1.20.120.1510">
    <property type="match status" value="1"/>
</dbReference>
<comment type="catalytic activity">
    <reaction evidence="7">
        <text>[glutamine synthetase]-L-tyrosine + ATP = [glutamine synthetase]-O(4)-(5'-adenylyl)-L-tyrosine + diphosphate</text>
        <dbReference type="Rhea" id="RHEA:18589"/>
        <dbReference type="Rhea" id="RHEA-COMP:10660"/>
        <dbReference type="Rhea" id="RHEA-COMP:10661"/>
        <dbReference type="ChEBI" id="CHEBI:30616"/>
        <dbReference type="ChEBI" id="CHEBI:33019"/>
        <dbReference type="ChEBI" id="CHEBI:46858"/>
        <dbReference type="ChEBI" id="CHEBI:83624"/>
        <dbReference type="EC" id="2.7.7.42"/>
    </reaction>
</comment>
<dbReference type="GO" id="GO:0005829">
    <property type="term" value="C:cytosol"/>
    <property type="evidence" value="ECO:0007669"/>
    <property type="project" value="TreeGrafter"/>
</dbReference>
<keyword evidence="5 7" id="KW-0460">Magnesium</keyword>
<comment type="similarity">
    <text evidence="7">Belongs to the GlnE family.</text>
</comment>
<dbReference type="CDD" id="cd05401">
    <property type="entry name" value="NT_GlnE_GlnD_like"/>
    <property type="match status" value="2"/>
</dbReference>
<dbReference type="PANTHER" id="PTHR30621:SF0">
    <property type="entry name" value="BIFUNCTIONAL GLUTAMINE SYNTHETASE ADENYLYLTRANSFERASE_ADENYLYL-REMOVING ENZYME"/>
    <property type="match status" value="1"/>
</dbReference>
<dbReference type="GO" id="GO:0047388">
    <property type="term" value="F:[glutamine synthetase]-adenylyl-L-tyrosine phosphorylase activity"/>
    <property type="evidence" value="ECO:0007669"/>
    <property type="project" value="UniProtKB-EC"/>
</dbReference>
<dbReference type="Pfam" id="PF03710">
    <property type="entry name" value="GlnE"/>
    <property type="match status" value="2"/>
</dbReference>
<dbReference type="NCBIfam" id="NF008292">
    <property type="entry name" value="PRK11072.1"/>
    <property type="match status" value="1"/>
</dbReference>
<dbReference type="Proteomes" id="UP001138768">
    <property type="component" value="Unassembled WGS sequence"/>
</dbReference>
<dbReference type="RefSeq" id="WP_200240289.1">
    <property type="nucleotide sequence ID" value="NZ_NRRY01000006.1"/>
</dbReference>
<dbReference type="AlphaFoldDB" id="A0A9X0W6I6"/>
<evidence type="ECO:0000256" key="5">
    <source>
        <dbReference type="ARBA" id="ARBA00022842"/>
    </source>
</evidence>
<keyword evidence="4 7" id="KW-0067">ATP-binding</keyword>
<feature type="domain" description="PII-uridylyltransferase/Glutamine-synthetase adenylyltransferase" evidence="9">
    <location>
        <begin position="304"/>
        <end position="442"/>
    </location>
</feature>
<evidence type="ECO:0000259" key="9">
    <source>
        <dbReference type="Pfam" id="PF08335"/>
    </source>
</evidence>
<reference evidence="10 11" key="1">
    <citation type="journal article" date="2020" name="Microorganisms">
        <title>Osmotic Adaptation and Compatible Solute Biosynthesis of Phototrophic Bacteria as Revealed from Genome Analyses.</title>
        <authorList>
            <person name="Imhoff J.F."/>
            <person name="Rahn T."/>
            <person name="Kunzel S."/>
            <person name="Keller A."/>
            <person name="Neulinger S.C."/>
        </authorList>
    </citation>
    <scope>NUCLEOTIDE SEQUENCE [LARGE SCALE GENOMIC DNA]</scope>
    <source>
        <strain evidence="10 11">DSM 25653</strain>
    </source>
</reference>
<gene>
    <name evidence="7" type="primary">glnE</name>
    <name evidence="10" type="ORF">CKO42_05505</name>
</gene>
<organism evidence="10 11">
    <name type="scientific">Lamprobacter modestohalophilus</name>
    <dbReference type="NCBI Taxonomy" id="1064514"/>
    <lineage>
        <taxon>Bacteria</taxon>
        <taxon>Pseudomonadati</taxon>
        <taxon>Pseudomonadota</taxon>
        <taxon>Gammaproteobacteria</taxon>
        <taxon>Chromatiales</taxon>
        <taxon>Chromatiaceae</taxon>
        <taxon>Lamprobacter</taxon>
    </lineage>
</organism>
<dbReference type="Pfam" id="PF08335">
    <property type="entry name" value="GlnD_UR_UTase"/>
    <property type="match status" value="2"/>
</dbReference>
<comment type="catalytic activity">
    <reaction evidence="7">
        <text>[glutamine synthetase]-O(4)-(5'-adenylyl)-L-tyrosine + phosphate = [glutamine synthetase]-L-tyrosine + ADP</text>
        <dbReference type="Rhea" id="RHEA:43716"/>
        <dbReference type="Rhea" id="RHEA-COMP:10660"/>
        <dbReference type="Rhea" id="RHEA-COMP:10661"/>
        <dbReference type="ChEBI" id="CHEBI:43474"/>
        <dbReference type="ChEBI" id="CHEBI:46858"/>
        <dbReference type="ChEBI" id="CHEBI:83624"/>
        <dbReference type="ChEBI" id="CHEBI:456216"/>
        <dbReference type="EC" id="2.7.7.89"/>
    </reaction>
</comment>
<feature type="domain" description="Glutamate-ammonia ligase adenylyltransferase repeated" evidence="8">
    <location>
        <begin position="40"/>
        <end position="282"/>
    </location>
</feature>
<dbReference type="GO" id="GO:0000820">
    <property type="term" value="P:regulation of glutamine family amino acid metabolic process"/>
    <property type="evidence" value="ECO:0007669"/>
    <property type="project" value="UniProtKB-UniRule"/>
</dbReference>
<dbReference type="SUPFAM" id="SSF81593">
    <property type="entry name" value="Nucleotidyltransferase substrate binding subunit/domain"/>
    <property type="match status" value="2"/>
</dbReference>
<protein>
    <recommendedName>
        <fullName evidence="7">Bifunctional glutamine synthetase adenylyltransferase/adenylyl-removing enzyme</fullName>
    </recommendedName>
    <alternativeName>
        <fullName evidence="7">ATP:glutamine synthetase adenylyltransferase</fullName>
    </alternativeName>
    <alternativeName>
        <fullName evidence="7">ATase</fullName>
    </alternativeName>
    <domain>
        <recommendedName>
            <fullName evidence="7">Glutamine synthetase adenylyl-L-tyrosine phosphorylase</fullName>
            <ecNumber evidence="7">2.7.7.89</ecNumber>
        </recommendedName>
        <alternativeName>
            <fullName evidence="7">Adenylyl removase</fullName>
            <shortName evidence="7">AR</shortName>
            <shortName evidence="7">AT-N</shortName>
        </alternativeName>
    </domain>
    <domain>
        <recommendedName>
            <fullName evidence="7">Glutamine synthetase adenylyl transferase</fullName>
            <ecNumber evidence="7">2.7.7.42</ecNumber>
        </recommendedName>
        <alternativeName>
            <fullName evidence="7">Adenylyl transferase</fullName>
            <shortName evidence="7">AT</shortName>
            <shortName evidence="7">AT-C</shortName>
        </alternativeName>
    </domain>
</protein>
<evidence type="ECO:0000256" key="7">
    <source>
        <dbReference type="HAMAP-Rule" id="MF_00802"/>
    </source>
</evidence>
<dbReference type="GO" id="GO:0008882">
    <property type="term" value="F:[glutamate-ammonia-ligase] adenylyltransferase activity"/>
    <property type="evidence" value="ECO:0007669"/>
    <property type="project" value="UniProtKB-UniRule"/>
</dbReference>
<dbReference type="EMBL" id="NRRY01000006">
    <property type="protein sequence ID" value="MBK1617919.1"/>
    <property type="molecule type" value="Genomic_DNA"/>
</dbReference>
<dbReference type="InterPro" id="IPR013546">
    <property type="entry name" value="PII_UdlTrfase/GS_AdlTrfase"/>
</dbReference>
<dbReference type="HAMAP" id="MF_00802">
    <property type="entry name" value="GlnE"/>
    <property type="match status" value="1"/>
</dbReference>
<proteinExistence type="inferred from homology"/>
<dbReference type="InterPro" id="IPR005190">
    <property type="entry name" value="GlnE_rpt_dom"/>
</dbReference>
<dbReference type="SUPFAM" id="SSF81301">
    <property type="entry name" value="Nucleotidyltransferase"/>
    <property type="match status" value="2"/>
</dbReference>
<feature type="region of interest" description="Adenylyl transferase" evidence="7">
    <location>
        <begin position="456"/>
        <end position="951"/>
    </location>
</feature>
<keyword evidence="11" id="KW-1185">Reference proteome</keyword>
<evidence type="ECO:0000259" key="8">
    <source>
        <dbReference type="Pfam" id="PF03710"/>
    </source>
</evidence>
<keyword evidence="3 7" id="KW-0547">Nucleotide-binding</keyword>
<dbReference type="EC" id="2.7.7.89" evidence="7"/>
<feature type="domain" description="PII-uridylyltransferase/Glutamine-synthetase adenylyltransferase" evidence="9">
    <location>
        <begin position="829"/>
        <end position="930"/>
    </location>
</feature>
<comment type="caution">
    <text evidence="10">The sequence shown here is derived from an EMBL/GenBank/DDBJ whole genome shotgun (WGS) entry which is preliminary data.</text>
</comment>
<dbReference type="GO" id="GO:0005524">
    <property type="term" value="F:ATP binding"/>
    <property type="evidence" value="ECO:0007669"/>
    <property type="project" value="UniProtKB-UniRule"/>
</dbReference>
<dbReference type="Gene3D" id="1.20.120.330">
    <property type="entry name" value="Nucleotidyltransferases domain 2"/>
    <property type="match status" value="2"/>
</dbReference>
<keyword evidence="2 7" id="KW-0548">Nucleotidyltransferase</keyword>
<dbReference type="EC" id="2.7.7.42" evidence="7"/>
<dbReference type="InterPro" id="IPR023057">
    <property type="entry name" value="GlnE"/>
</dbReference>
<keyword evidence="6 7" id="KW-0511">Multifunctional enzyme</keyword>
<accession>A0A9X0W6I6</accession>
<dbReference type="InterPro" id="IPR043519">
    <property type="entry name" value="NT_sf"/>
</dbReference>
<comment type="cofactor">
    <cofactor evidence="7">
        <name>Mg(2+)</name>
        <dbReference type="ChEBI" id="CHEBI:18420"/>
    </cofactor>
</comment>
<sequence>MLEPQQHSNEGHWQQWLDWASEQGFVWPADQAFDDARARVWDGSEFVALAAARDPATFASLLKTGDFSRSFGADSIAEQLRDALAEVADEEALQQALRRFRRRQMLRIVFRDLAGWATLDETLEDLTALADSCIRESLRLLEQWTRAELGVPQDGHARPQSLLVLGMGKLGARELNLSSDIDLIFAFPSAGRVEGGPRELTAEQFFSRLCQRLVKSLNAKTVDGFVFRVDTRLRPFGDSGPLAMSFDAMEGYYHSQAREWERYAMTKARVVAGEPEARAELEAMLRPFVYRRYLDFGAIASLRNLKVLIDRELRRKGMADNIKLGPGGIREIEFIGQSFQLIRGGREPDLQVRPIQQVLALLGQKGLLEPKTVTELTESYRFLRLTENRLQAWRDEQTHSLPSAPAARERLARSMGYDDWGRFESVLNAHRARVQQHFDAVFADPDEPAHTATSVASLWERAPEPAEATALLQAAGFEDAEAAWQQLLDFRDTADRKGLSNRGVARLGLVMPRLLEEVATCGAADQTLSRVLKVLEAVLGRTAYLDLLAEHPDALHQLVRLSAKSPWFGERTARQPLLLDELLDPRRLFEPLRRANLEQELDQLLSGVDASDLEQRMERLRQFAQGNRLRVAAADVTGAIPLMVVSDYLTEIAEVTTSRSLEITWQDLVERHGGPPGTDQASPGFCVIGYGKVGGIELGYNSDLDLVFLYDEATAGKMTEGPRSVVSEQFYVRLGQRLIHVMTTPTYSGVLYEVDMRLRPDGNKGMIARSLASFADYQAESAWTWEHQALVRARPIAGDQALAERFRQVRAEVLRRRRDPESLREEVRSMRAKMRANLDKTRAGWFDLKQGAGGIADIEFMVQYAVLRWACDHPDLTTWTDNIRLLELLIKQGLLAASVGANLTLAYKALRAAYHRHALQDTAGLVEDTQLGPERQSVIAAWQQLMESSAQ</sequence>
<name>A0A9X0W6I6_9GAMM</name>
<evidence type="ECO:0000256" key="4">
    <source>
        <dbReference type="ARBA" id="ARBA00022840"/>
    </source>
</evidence>
<feature type="region of interest" description="Adenylyl removase" evidence="7">
    <location>
        <begin position="1"/>
        <end position="446"/>
    </location>
</feature>
<evidence type="ECO:0000256" key="1">
    <source>
        <dbReference type="ARBA" id="ARBA00022679"/>
    </source>
</evidence>
<evidence type="ECO:0000313" key="11">
    <source>
        <dbReference type="Proteomes" id="UP001138768"/>
    </source>
</evidence>
<evidence type="ECO:0000313" key="10">
    <source>
        <dbReference type="EMBL" id="MBK1617919.1"/>
    </source>
</evidence>
<evidence type="ECO:0000256" key="3">
    <source>
        <dbReference type="ARBA" id="ARBA00022741"/>
    </source>
</evidence>
<dbReference type="PANTHER" id="PTHR30621">
    <property type="entry name" value="GLUTAMINE SYNTHETASE ADENYLYLTRANSFERASE"/>
    <property type="match status" value="1"/>
</dbReference>
<comment type="function">
    <text evidence="7">Involved in the regulation of glutamine synthetase GlnA, a key enzyme in the process to assimilate ammonia. When cellular nitrogen levels are high, the C-terminal adenylyl transferase (AT) inactivates GlnA by covalent transfer of an adenylyl group from ATP to specific tyrosine residue of GlnA, thus reducing its activity. Conversely, when nitrogen levels are low, the N-terminal adenylyl removase (AR) activates GlnA by removing the adenylyl group by phosphorolysis, increasing its activity. The regulatory region of GlnE binds the signal transduction protein PII (GlnB) which indicates the nitrogen status of the cell.</text>
</comment>
<evidence type="ECO:0000256" key="2">
    <source>
        <dbReference type="ARBA" id="ARBA00022695"/>
    </source>
</evidence>
<keyword evidence="1 7" id="KW-0808">Transferase</keyword>
<dbReference type="FunFam" id="3.30.460.10:FF:000009">
    <property type="entry name" value="Bifunctional glutamine synthetase adenylyltransferase/adenylyl-removing enzyme"/>
    <property type="match status" value="2"/>
</dbReference>
<dbReference type="FunFam" id="1.20.120.330:FF:000005">
    <property type="entry name" value="Bifunctional glutamine synthetase adenylyltransferase/adenylyl-removing enzyme"/>
    <property type="match status" value="1"/>
</dbReference>
<dbReference type="Gene3D" id="3.30.460.10">
    <property type="entry name" value="Beta Polymerase, domain 2"/>
    <property type="match status" value="2"/>
</dbReference>
<evidence type="ECO:0000256" key="6">
    <source>
        <dbReference type="ARBA" id="ARBA00023268"/>
    </source>
</evidence>
<dbReference type="GO" id="GO:0000287">
    <property type="term" value="F:magnesium ion binding"/>
    <property type="evidence" value="ECO:0007669"/>
    <property type="project" value="UniProtKB-UniRule"/>
</dbReference>